<sequence length="122" mass="13684">MEAEVYTAELRSHPARRAQKPEEEQGETDEAATREAKAATLSHSVGPSKRETDPDPLEIKPSIYHLDGASCSDPTIHILAITPGRPRTHSVTALIRRFRPQTDEEPEKKSKEDMEKSRLERG</sequence>
<feature type="region of interest" description="Disordered" evidence="1">
    <location>
        <begin position="1"/>
        <end position="61"/>
    </location>
</feature>
<evidence type="ECO:0000313" key="2">
    <source>
        <dbReference type="EMBL" id="KAF3601218.1"/>
    </source>
</evidence>
<dbReference type="EMBL" id="QGKX02000004">
    <property type="protein sequence ID" value="KAF3601218.1"/>
    <property type="molecule type" value="Genomic_DNA"/>
</dbReference>
<gene>
    <name evidence="2" type="ORF">F2Q69_00034002</name>
</gene>
<feature type="region of interest" description="Disordered" evidence="1">
    <location>
        <begin position="96"/>
        <end position="122"/>
    </location>
</feature>
<evidence type="ECO:0000313" key="3">
    <source>
        <dbReference type="Proteomes" id="UP000712600"/>
    </source>
</evidence>
<dbReference type="Proteomes" id="UP000712600">
    <property type="component" value="Unassembled WGS sequence"/>
</dbReference>
<protein>
    <submittedName>
        <fullName evidence="2">Uncharacterized protein</fullName>
    </submittedName>
</protein>
<dbReference type="AlphaFoldDB" id="A0A8S9SIP2"/>
<proteinExistence type="predicted"/>
<organism evidence="2 3">
    <name type="scientific">Brassica cretica</name>
    <name type="common">Mustard</name>
    <dbReference type="NCBI Taxonomy" id="69181"/>
    <lineage>
        <taxon>Eukaryota</taxon>
        <taxon>Viridiplantae</taxon>
        <taxon>Streptophyta</taxon>
        <taxon>Embryophyta</taxon>
        <taxon>Tracheophyta</taxon>
        <taxon>Spermatophyta</taxon>
        <taxon>Magnoliopsida</taxon>
        <taxon>eudicotyledons</taxon>
        <taxon>Gunneridae</taxon>
        <taxon>Pentapetalae</taxon>
        <taxon>rosids</taxon>
        <taxon>malvids</taxon>
        <taxon>Brassicales</taxon>
        <taxon>Brassicaceae</taxon>
        <taxon>Brassiceae</taxon>
        <taxon>Brassica</taxon>
    </lineage>
</organism>
<accession>A0A8S9SIP2</accession>
<name>A0A8S9SIP2_BRACR</name>
<reference evidence="2" key="1">
    <citation type="submission" date="2019-12" db="EMBL/GenBank/DDBJ databases">
        <title>Genome sequencing and annotation of Brassica cretica.</title>
        <authorList>
            <person name="Studholme D.J."/>
            <person name="Sarris P."/>
        </authorList>
    </citation>
    <scope>NUCLEOTIDE SEQUENCE</scope>
    <source>
        <strain evidence="2">PFS-109/04</strain>
        <tissue evidence="2">Leaf</tissue>
    </source>
</reference>
<evidence type="ECO:0000256" key="1">
    <source>
        <dbReference type="SAM" id="MobiDB-lite"/>
    </source>
</evidence>
<comment type="caution">
    <text evidence="2">The sequence shown here is derived from an EMBL/GenBank/DDBJ whole genome shotgun (WGS) entry which is preliminary data.</text>
</comment>
<feature type="compositionally biased region" description="Basic and acidic residues" evidence="1">
    <location>
        <begin position="100"/>
        <end position="122"/>
    </location>
</feature>